<gene>
    <name evidence="4" type="ORF">BDY17DRAFT_308621</name>
</gene>
<protein>
    <submittedName>
        <fullName evidence="4">Acyl-CoA N-acyltransferase</fullName>
    </submittedName>
</protein>
<keyword evidence="2 4" id="KW-0012">Acyltransferase</keyword>
<evidence type="ECO:0000259" key="3">
    <source>
        <dbReference type="PROSITE" id="PS51186"/>
    </source>
</evidence>
<dbReference type="Proteomes" id="UP000799767">
    <property type="component" value="Unassembled WGS sequence"/>
</dbReference>
<evidence type="ECO:0000313" key="4">
    <source>
        <dbReference type="EMBL" id="KAF2485176.1"/>
    </source>
</evidence>
<name>A0A6A6PZH0_9PEZI</name>
<dbReference type="InterPro" id="IPR050832">
    <property type="entry name" value="Bact_Acetyltransf"/>
</dbReference>
<dbReference type="OrthoDB" id="2744543at2759"/>
<dbReference type="InterPro" id="IPR016181">
    <property type="entry name" value="Acyl_CoA_acyltransferase"/>
</dbReference>
<proteinExistence type="predicted"/>
<dbReference type="InterPro" id="IPR000182">
    <property type="entry name" value="GNAT_dom"/>
</dbReference>
<evidence type="ECO:0000256" key="1">
    <source>
        <dbReference type="ARBA" id="ARBA00022679"/>
    </source>
</evidence>
<accession>A0A6A6PZH0</accession>
<organism evidence="4 5">
    <name type="scientific">Neohortaea acidophila</name>
    <dbReference type="NCBI Taxonomy" id="245834"/>
    <lineage>
        <taxon>Eukaryota</taxon>
        <taxon>Fungi</taxon>
        <taxon>Dikarya</taxon>
        <taxon>Ascomycota</taxon>
        <taxon>Pezizomycotina</taxon>
        <taxon>Dothideomycetes</taxon>
        <taxon>Dothideomycetidae</taxon>
        <taxon>Mycosphaerellales</taxon>
        <taxon>Teratosphaeriaceae</taxon>
        <taxon>Neohortaea</taxon>
    </lineage>
</organism>
<keyword evidence="5" id="KW-1185">Reference proteome</keyword>
<dbReference type="PROSITE" id="PS51186">
    <property type="entry name" value="GNAT"/>
    <property type="match status" value="1"/>
</dbReference>
<dbReference type="AlphaFoldDB" id="A0A6A6PZH0"/>
<dbReference type="RefSeq" id="XP_033591745.1">
    <property type="nucleotide sequence ID" value="XM_033735232.1"/>
</dbReference>
<feature type="domain" description="N-acetyltransferase" evidence="3">
    <location>
        <begin position="7"/>
        <end position="163"/>
    </location>
</feature>
<dbReference type="Pfam" id="PF13508">
    <property type="entry name" value="Acetyltransf_7"/>
    <property type="match status" value="1"/>
</dbReference>
<evidence type="ECO:0000256" key="2">
    <source>
        <dbReference type="ARBA" id="ARBA00023315"/>
    </source>
</evidence>
<keyword evidence="1 4" id="KW-0808">Transferase</keyword>
<dbReference type="Gene3D" id="3.40.630.30">
    <property type="match status" value="1"/>
</dbReference>
<reference evidence="4" key="1">
    <citation type="journal article" date="2020" name="Stud. Mycol.">
        <title>101 Dothideomycetes genomes: a test case for predicting lifestyles and emergence of pathogens.</title>
        <authorList>
            <person name="Haridas S."/>
            <person name="Albert R."/>
            <person name="Binder M."/>
            <person name="Bloem J."/>
            <person name="Labutti K."/>
            <person name="Salamov A."/>
            <person name="Andreopoulos B."/>
            <person name="Baker S."/>
            <person name="Barry K."/>
            <person name="Bills G."/>
            <person name="Bluhm B."/>
            <person name="Cannon C."/>
            <person name="Castanera R."/>
            <person name="Culley D."/>
            <person name="Daum C."/>
            <person name="Ezra D."/>
            <person name="Gonzalez J."/>
            <person name="Henrissat B."/>
            <person name="Kuo A."/>
            <person name="Liang C."/>
            <person name="Lipzen A."/>
            <person name="Lutzoni F."/>
            <person name="Magnuson J."/>
            <person name="Mondo S."/>
            <person name="Nolan M."/>
            <person name="Ohm R."/>
            <person name="Pangilinan J."/>
            <person name="Park H.-J."/>
            <person name="Ramirez L."/>
            <person name="Alfaro M."/>
            <person name="Sun H."/>
            <person name="Tritt A."/>
            <person name="Yoshinaga Y."/>
            <person name="Zwiers L.-H."/>
            <person name="Turgeon B."/>
            <person name="Goodwin S."/>
            <person name="Spatafora J."/>
            <person name="Crous P."/>
            <person name="Grigoriev I."/>
        </authorList>
    </citation>
    <scope>NUCLEOTIDE SEQUENCE</scope>
    <source>
        <strain evidence="4">CBS 113389</strain>
    </source>
</reference>
<dbReference type="GeneID" id="54476234"/>
<evidence type="ECO:0000313" key="5">
    <source>
        <dbReference type="Proteomes" id="UP000799767"/>
    </source>
</evidence>
<dbReference type="GO" id="GO:0016747">
    <property type="term" value="F:acyltransferase activity, transferring groups other than amino-acyl groups"/>
    <property type="evidence" value="ECO:0007669"/>
    <property type="project" value="InterPro"/>
</dbReference>
<dbReference type="EMBL" id="MU001633">
    <property type="protein sequence ID" value="KAF2485176.1"/>
    <property type="molecule type" value="Genomic_DNA"/>
</dbReference>
<dbReference type="SUPFAM" id="SSF55729">
    <property type="entry name" value="Acyl-CoA N-acyltransferases (Nat)"/>
    <property type="match status" value="1"/>
</dbReference>
<sequence length="184" mass="20220">MSAGNARHARPATHDDIPAIWEIDSSATSKFGSIPTLADLADPAESDQKFQEYLGNGRVYVVEEAGQLMGYVAVCSADDAVFIEEIAVHADHQRKGVGEMLLGAVLRDAERAAKSGGRKVARISLTTYADVPWNGPWYKKHGFSEVEAKTIGPWHAEKSTSEEERSLDRAGYRRICMLLEKTLE</sequence>
<dbReference type="PANTHER" id="PTHR43877">
    <property type="entry name" value="AMINOALKYLPHOSPHONATE N-ACETYLTRANSFERASE-RELATED-RELATED"/>
    <property type="match status" value="1"/>
</dbReference>
<dbReference type="CDD" id="cd04301">
    <property type="entry name" value="NAT_SF"/>
    <property type="match status" value="1"/>
</dbReference>